<accession>A0A1R4FGJ4</accession>
<dbReference type="RefSeq" id="WP_086991336.1">
    <property type="nucleotide sequence ID" value="NZ_FUHU01000021.1"/>
</dbReference>
<sequence length="147" mass="16932">MGYYDREIAELRESLTESLQTANYRALLEVRLTLSRLEEMENPSTPEAPKLSLSPAPTRNVVYYLRWADRVKIGTTKNLRNRTRDIYFDEVLAAEPGGRVLEAQMHRKFASLKIPEYREWFQAGPELVNHAAEVRSKHGAPFKVGKL</sequence>
<gene>
    <name evidence="1" type="ORF">CZ674_04405</name>
</gene>
<dbReference type="EMBL" id="FUHU01000021">
    <property type="protein sequence ID" value="SJM54953.1"/>
    <property type="molecule type" value="Genomic_DNA"/>
</dbReference>
<dbReference type="Pfam" id="PF13455">
    <property type="entry name" value="MUG113"/>
    <property type="match status" value="1"/>
</dbReference>
<evidence type="ECO:0000313" key="2">
    <source>
        <dbReference type="Proteomes" id="UP000195787"/>
    </source>
</evidence>
<keyword evidence="2" id="KW-1185">Reference proteome</keyword>
<protein>
    <submittedName>
        <fullName evidence="1">Phage protein</fullName>
    </submittedName>
</protein>
<reference evidence="1 2" key="1">
    <citation type="submission" date="2017-02" db="EMBL/GenBank/DDBJ databases">
        <authorList>
            <person name="Peterson S.W."/>
        </authorList>
    </citation>
    <scope>NUCLEOTIDE SEQUENCE [LARGE SCALE GENOMIC DNA]</scope>
    <source>
        <strain evidence="1 2">LMG 22410</strain>
    </source>
</reference>
<evidence type="ECO:0000313" key="1">
    <source>
        <dbReference type="EMBL" id="SJM54953.1"/>
    </source>
</evidence>
<proteinExistence type="predicted"/>
<dbReference type="GeneID" id="303172446"/>
<dbReference type="OrthoDB" id="5106355at2"/>
<name>A0A1R4FGJ4_9MICO</name>
<dbReference type="Proteomes" id="UP000195787">
    <property type="component" value="Unassembled WGS sequence"/>
</dbReference>
<dbReference type="AlphaFoldDB" id="A0A1R4FGJ4"/>
<organism evidence="1 2">
    <name type="scientific">Agrococcus casei LMG 22410</name>
    <dbReference type="NCBI Taxonomy" id="1255656"/>
    <lineage>
        <taxon>Bacteria</taxon>
        <taxon>Bacillati</taxon>
        <taxon>Actinomycetota</taxon>
        <taxon>Actinomycetes</taxon>
        <taxon>Micrococcales</taxon>
        <taxon>Microbacteriaceae</taxon>
        <taxon>Agrococcus</taxon>
    </lineage>
</organism>